<sequence>MTEYPFIGFRYSCLSPNEEFYNSTTCRFVQPKDSHFRSEQERICGQPGTQDANNLVLPACEKHKELYENLKQTFMSIREDKEKFAELLKPQPLTRSIGVNLSGDYV</sequence>
<protein>
    <submittedName>
        <fullName evidence="1">Uncharacterized protein</fullName>
    </submittedName>
</protein>
<dbReference type="AlphaFoldDB" id="A0A6C0KS48"/>
<proteinExistence type="predicted"/>
<dbReference type="EMBL" id="MN740961">
    <property type="protein sequence ID" value="QHU20021.1"/>
    <property type="molecule type" value="Genomic_DNA"/>
</dbReference>
<organism evidence="1">
    <name type="scientific">viral metagenome</name>
    <dbReference type="NCBI Taxonomy" id="1070528"/>
    <lineage>
        <taxon>unclassified sequences</taxon>
        <taxon>metagenomes</taxon>
        <taxon>organismal metagenomes</taxon>
    </lineage>
</organism>
<name>A0A6C0KS48_9ZZZZ</name>
<evidence type="ECO:0000313" key="1">
    <source>
        <dbReference type="EMBL" id="QHU20021.1"/>
    </source>
</evidence>
<accession>A0A6C0KS48</accession>
<reference evidence="1" key="1">
    <citation type="journal article" date="2020" name="Nature">
        <title>Giant virus diversity and host interactions through global metagenomics.</title>
        <authorList>
            <person name="Schulz F."/>
            <person name="Roux S."/>
            <person name="Paez-Espino D."/>
            <person name="Jungbluth S."/>
            <person name="Walsh D.A."/>
            <person name="Denef V.J."/>
            <person name="McMahon K.D."/>
            <person name="Konstantinidis K.T."/>
            <person name="Eloe-Fadrosh E.A."/>
            <person name="Kyrpides N.C."/>
            <person name="Woyke T."/>
        </authorList>
    </citation>
    <scope>NUCLEOTIDE SEQUENCE</scope>
    <source>
        <strain evidence="1">GVMAG-S-3300013014-136</strain>
    </source>
</reference>